<dbReference type="Proteomes" id="UP000887569">
    <property type="component" value="Unplaced"/>
</dbReference>
<proteinExistence type="predicted"/>
<organism evidence="1 2">
    <name type="scientific">Parascaris univalens</name>
    <name type="common">Nematode worm</name>
    <dbReference type="NCBI Taxonomy" id="6257"/>
    <lineage>
        <taxon>Eukaryota</taxon>
        <taxon>Metazoa</taxon>
        <taxon>Ecdysozoa</taxon>
        <taxon>Nematoda</taxon>
        <taxon>Chromadorea</taxon>
        <taxon>Rhabditida</taxon>
        <taxon>Spirurina</taxon>
        <taxon>Ascaridomorpha</taxon>
        <taxon>Ascaridoidea</taxon>
        <taxon>Ascarididae</taxon>
        <taxon>Parascaris</taxon>
    </lineage>
</organism>
<evidence type="ECO:0000313" key="2">
    <source>
        <dbReference type="WBParaSite" id="PgR097_g017_t02"/>
    </source>
</evidence>
<name>A0A915C764_PARUN</name>
<keyword evidence="1" id="KW-1185">Reference proteome</keyword>
<dbReference type="AlphaFoldDB" id="A0A915C764"/>
<dbReference type="WBParaSite" id="PgR097_g017_t02">
    <property type="protein sequence ID" value="PgR097_g017_t02"/>
    <property type="gene ID" value="PgR097_g017"/>
</dbReference>
<evidence type="ECO:0000313" key="1">
    <source>
        <dbReference type="Proteomes" id="UP000887569"/>
    </source>
</evidence>
<protein>
    <submittedName>
        <fullName evidence="2">Uncharacterized protein</fullName>
    </submittedName>
</protein>
<accession>A0A915C764</accession>
<reference evidence="2" key="1">
    <citation type="submission" date="2022-11" db="UniProtKB">
        <authorList>
            <consortium name="WormBaseParasite"/>
        </authorList>
    </citation>
    <scope>IDENTIFICATION</scope>
</reference>
<sequence>PFNHQSMPINIMPLEQHEPYEHHQQHILNYYQQHAADEHQQHLIAAAAAACVGAGGITTVSNSDDFSAVACHATPGTSSSAIHGLLQLPQEITTSFPALSAYLTPDSVAPAGLRPDTNAYWPSSKTTTYWPTPSDLYYQNYPNSATGYANSFSSAFCSSQPEEGAVVPSTRRVEYPATLPPANSAVVPSPQRPSPQQTQLLSTSGFSHRQLTALKSPNIFETDSSSTEIALSYDTGTDYKNLLNLSDYTHTMRVNPTNVSAATAGFNLISEVTNTLLG</sequence>